<dbReference type="AlphaFoldDB" id="A0A919HZX5"/>
<evidence type="ECO:0000313" key="2">
    <source>
        <dbReference type="Proteomes" id="UP000655094"/>
    </source>
</evidence>
<comment type="caution">
    <text evidence="1">The sequence shown here is derived from an EMBL/GenBank/DDBJ whole genome shotgun (WGS) entry which is preliminary data.</text>
</comment>
<evidence type="ECO:0000313" key="1">
    <source>
        <dbReference type="EMBL" id="GHK56917.1"/>
    </source>
</evidence>
<reference evidence="1" key="1">
    <citation type="submission" date="2020-10" db="EMBL/GenBank/DDBJ databases">
        <title>Genome Sequence of ESBL Producing Zambian Clinical Strains.</title>
        <authorList>
            <person name="Shawa M."/>
            <person name="Furuta Y."/>
            <person name="Simbotwe M."/>
            <person name="Mulenga E."/>
            <person name="Mubanga M."/>
            <person name="Mulenga G."/>
            <person name="Kaile C."/>
            <person name="Zorigt T."/>
            <person name="Hang'ombe B."/>
            <person name="Higashi H."/>
        </authorList>
    </citation>
    <scope>NUCLEOTIDE SEQUENCE</scope>
    <source>
        <strain evidence="1">Zam_UTH_09</strain>
    </source>
</reference>
<sequence>MGGVDIIAAVFTDRGDRLLPFDVRGLNVQAQGGAGGVTIET</sequence>
<dbReference type="EMBL" id="BNFF01000001">
    <property type="protein sequence ID" value="GHK56917.1"/>
    <property type="molecule type" value="Genomic_DNA"/>
</dbReference>
<accession>A0A919HZX5</accession>
<organism evidence="1 2">
    <name type="scientific">Klebsiella pneumoniae</name>
    <dbReference type="NCBI Taxonomy" id="573"/>
    <lineage>
        <taxon>Bacteria</taxon>
        <taxon>Pseudomonadati</taxon>
        <taxon>Pseudomonadota</taxon>
        <taxon>Gammaproteobacteria</taxon>
        <taxon>Enterobacterales</taxon>
        <taxon>Enterobacteriaceae</taxon>
        <taxon>Klebsiella/Raoultella group</taxon>
        <taxon>Klebsiella</taxon>
        <taxon>Klebsiella pneumoniae complex</taxon>
    </lineage>
</organism>
<protein>
    <submittedName>
        <fullName evidence="1">Uncharacterized protein</fullName>
    </submittedName>
</protein>
<name>A0A919HZX5_KLEPN</name>
<dbReference type="Proteomes" id="UP000655094">
    <property type="component" value="Unassembled WGS sequence"/>
</dbReference>
<gene>
    <name evidence="1" type="ORF">KPZU09_66530</name>
</gene>
<proteinExistence type="predicted"/>